<keyword evidence="9" id="KW-0808">Transferase</keyword>
<dbReference type="AlphaFoldDB" id="A0A9D1Z5F2"/>
<keyword evidence="4 7" id="KW-0812">Transmembrane</keyword>
<evidence type="ECO:0000313" key="10">
    <source>
        <dbReference type="Proteomes" id="UP000886824"/>
    </source>
</evidence>
<feature type="transmembrane region" description="Helical" evidence="7">
    <location>
        <begin position="293"/>
        <end position="314"/>
    </location>
</feature>
<reference evidence="9" key="1">
    <citation type="journal article" date="2021" name="PeerJ">
        <title>Extensive microbial diversity within the chicken gut microbiome revealed by metagenomics and culture.</title>
        <authorList>
            <person name="Gilroy R."/>
            <person name="Ravi A."/>
            <person name="Getino M."/>
            <person name="Pursley I."/>
            <person name="Horton D.L."/>
            <person name="Alikhan N.F."/>
            <person name="Baker D."/>
            <person name="Gharbi K."/>
            <person name="Hall N."/>
            <person name="Watson M."/>
            <person name="Adriaenssens E.M."/>
            <person name="Foster-Nyarko E."/>
            <person name="Jarju S."/>
            <person name="Secka A."/>
            <person name="Antonio M."/>
            <person name="Oren A."/>
            <person name="Chaudhuri R.R."/>
            <person name="La Ragione R."/>
            <person name="Hildebrand F."/>
            <person name="Pallen M.J."/>
        </authorList>
    </citation>
    <scope>NUCLEOTIDE SEQUENCE</scope>
    <source>
        <strain evidence="9">CHK33-7979</strain>
    </source>
</reference>
<evidence type="ECO:0000256" key="6">
    <source>
        <dbReference type="ARBA" id="ARBA00023136"/>
    </source>
</evidence>
<dbReference type="EMBL" id="DXCX01000096">
    <property type="protein sequence ID" value="HIY74147.1"/>
    <property type="molecule type" value="Genomic_DNA"/>
</dbReference>
<keyword evidence="6 7" id="KW-0472">Membrane</keyword>
<dbReference type="Proteomes" id="UP000886824">
    <property type="component" value="Unassembled WGS sequence"/>
</dbReference>
<dbReference type="GO" id="GO:0005886">
    <property type="term" value="C:plasma membrane"/>
    <property type="evidence" value="ECO:0007669"/>
    <property type="project" value="UniProtKB-SubCell"/>
</dbReference>
<organism evidence="9 10">
    <name type="scientific">Candidatus Intestinimonas merdavium</name>
    <dbReference type="NCBI Taxonomy" id="2838622"/>
    <lineage>
        <taxon>Bacteria</taxon>
        <taxon>Bacillati</taxon>
        <taxon>Bacillota</taxon>
        <taxon>Clostridia</taxon>
        <taxon>Eubacteriales</taxon>
        <taxon>Intestinimonas</taxon>
    </lineage>
</organism>
<evidence type="ECO:0000256" key="7">
    <source>
        <dbReference type="SAM" id="Phobius"/>
    </source>
</evidence>
<feature type="transmembrane region" description="Helical" evidence="7">
    <location>
        <begin position="53"/>
        <end position="70"/>
    </location>
</feature>
<feature type="transmembrane region" description="Helical" evidence="7">
    <location>
        <begin position="82"/>
        <end position="103"/>
    </location>
</feature>
<dbReference type="GO" id="GO:0009246">
    <property type="term" value="P:enterobacterial common antigen biosynthetic process"/>
    <property type="evidence" value="ECO:0007669"/>
    <property type="project" value="TreeGrafter"/>
</dbReference>
<protein>
    <submittedName>
        <fullName evidence="9">Acyltransferase family protein</fullName>
    </submittedName>
</protein>
<evidence type="ECO:0000259" key="8">
    <source>
        <dbReference type="Pfam" id="PF01757"/>
    </source>
</evidence>
<name>A0A9D1Z5F2_9FIRM</name>
<evidence type="ECO:0000256" key="3">
    <source>
        <dbReference type="ARBA" id="ARBA00022475"/>
    </source>
</evidence>
<keyword evidence="3" id="KW-1003">Cell membrane</keyword>
<evidence type="ECO:0000256" key="5">
    <source>
        <dbReference type="ARBA" id="ARBA00022989"/>
    </source>
</evidence>
<dbReference type="GO" id="GO:0016413">
    <property type="term" value="F:O-acetyltransferase activity"/>
    <property type="evidence" value="ECO:0007669"/>
    <property type="project" value="TreeGrafter"/>
</dbReference>
<evidence type="ECO:0000256" key="2">
    <source>
        <dbReference type="ARBA" id="ARBA00007400"/>
    </source>
</evidence>
<proteinExistence type="inferred from homology"/>
<dbReference type="Pfam" id="PF01757">
    <property type="entry name" value="Acyl_transf_3"/>
    <property type="match status" value="1"/>
</dbReference>
<dbReference type="InterPro" id="IPR002656">
    <property type="entry name" value="Acyl_transf_3_dom"/>
</dbReference>
<comment type="caution">
    <text evidence="9">The sequence shown here is derived from an EMBL/GenBank/DDBJ whole genome shotgun (WGS) entry which is preliminary data.</text>
</comment>
<evidence type="ECO:0000256" key="1">
    <source>
        <dbReference type="ARBA" id="ARBA00004651"/>
    </source>
</evidence>
<accession>A0A9D1Z5F2</accession>
<gene>
    <name evidence="9" type="ORF">H9826_09295</name>
</gene>
<evidence type="ECO:0000256" key="4">
    <source>
        <dbReference type="ARBA" id="ARBA00022692"/>
    </source>
</evidence>
<feature type="domain" description="Acyltransferase 3" evidence="8">
    <location>
        <begin position="11"/>
        <end position="348"/>
    </location>
</feature>
<feature type="transmembrane region" description="Helical" evidence="7">
    <location>
        <begin position="261"/>
        <end position="281"/>
    </location>
</feature>
<comment type="similarity">
    <text evidence="2">Belongs to the acyltransferase 3 family.</text>
</comment>
<sequence length="359" mass="39890">MAGKREGGRLVYADLLRVAAMLAVIVIHVSGGWLESLPVGTADWQALNVWNSLTRWAVPIFVMCSGMFLLDPKRALPLPTLIFHHFLRLVTALLFWGVAYHLLYALLDGTLRLQSISQALYAVVLGNTETHLWFLTMLMGLYLLTPLLRAFLRGASRGDLHWFLLLYFLLMMVLPLVLRLRGSQTAAYYADHLYLNFTLSNPPLAFVGYYVAGYYLKTYTLGRVAEWLIYLLGIAGAVATVGGTSLLSARAGSLDMTFYSYLTPNICAMSVAVFVLFRYVLGVSDEPSRKGWVSAMSGCGFGVYLSHVIFLILLRRFGMTALPIPTAVAVPLLTLMVFLPSFALSWLLNRLPVVGRYLA</sequence>
<reference evidence="9" key="2">
    <citation type="submission" date="2021-04" db="EMBL/GenBank/DDBJ databases">
        <authorList>
            <person name="Gilroy R."/>
        </authorList>
    </citation>
    <scope>NUCLEOTIDE SEQUENCE</scope>
    <source>
        <strain evidence="9">CHK33-7979</strain>
    </source>
</reference>
<feature type="transmembrane region" description="Helical" evidence="7">
    <location>
        <begin position="12"/>
        <end position="33"/>
    </location>
</feature>
<evidence type="ECO:0000313" key="9">
    <source>
        <dbReference type="EMBL" id="HIY74147.1"/>
    </source>
</evidence>
<feature type="transmembrane region" description="Helical" evidence="7">
    <location>
        <begin position="193"/>
        <end position="216"/>
    </location>
</feature>
<dbReference type="PANTHER" id="PTHR40074">
    <property type="entry name" value="O-ACETYLTRANSFERASE WECH"/>
    <property type="match status" value="1"/>
</dbReference>
<keyword evidence="9" id="KW-0012">Acyltransferase</keyword>
<feature type="transmembrane region" description="Helical" evidence="7">
    <location>
        <begin position="326"/>
        <end position="348"/>
    </location>
</feature>
<keyword evidence="5 7" id="KW-1133">Transmembrane helix</keyword>
<comment type="subcellular location">
    <subcellularLocation>
        <location evidence="1">Cell membrane</location>
        <topology evidence="1">Multi-pass membrane protein</topology>
    </subcellularLocation>
</comment>
<feature type="transmembrane region" description="Helical" evidence="7">
    <location>
        <begin position="228"/>
        <end position="249"/>
    </location>
</feature>
<feature type="transmembrane region" description="Helical" evidence="7">
    <location>
        <begin position="164"/>
        <end position="181"/>
    </location>
</feature>
<dbReference type="PANTHER" id="PTHR40074:SF2">
    <property type="entry name" value="O-ACETYLTRANSFERASE WECH"/>
    <property type="match status" value="1"/>
</dbReference>